<dbReference type="Proteomes" id="UP000228930">
    <property type="component" value="Unassembled WGS sequence"/>
</dbReference>
<feature type="compositionally biased region" description="Basic and acidic residues" evidence="1">
    <location>
        <begin position="690"/>
        <end position="702"/>
    </location>
</feature>
<dbReference type="InterPro" id="IPR036890">
    <property type="entry name" value="HATPase_C_sf"/>
</dbReference>
<accession>A0A2M6U8W0</accession>
<comment type="caution">
    <text evidence="2">The sequence shown here is derived from an EMBL/GenBank/DDBJ whole genome shotgun (WGS) entry which is preliminary data.</text>
</comment>
<dbReference type="SUPFAM" id="SSF55874">
    <property type="entry name" value="ATPase domain of HSP90 chaperone/DNA topoisomerase II/histidine kinase"/>
    <property type="match status" value="1"/>
</dbReference>
<evidence type="ECO:0000256" key="1">
    <source>
        <dbReference type="SAM" id="MobiDB-lite"/>
    </source>
</evidence>
<protein>
    <recommendedName>
        <fullName evidence="4">Histidine kinase/HSP90-like ATPase domain-containing protein</fullName>
    </recommendedName>
</protein>
<feature type="region of interest" description="Disordered" evidence="1">
    <location>
        <begin position="675"/>
        <end position="702"/>
    </location>
</feature>
<evidence type="ECO:0000313" key="2">
    <source>
        <dbReference type="EMBL" id="PIT01007.1"/>
    </source>
</evidence>
<dbReference type="RefSeq" id="WP_100176227.1">
    <property type="nucleotide sequence ID" value="NZ_LFJC01000003.1"/>
</dbReference>
<keyword evidence="3" id="KW-1185">Reference proteome</keyword>
<organism evidence="2 3">
    <name type="scientific">Bradyrhizobium nitroreducens</name>
    <dbReference type="NCBI Taxonomy" id="709803"/>
    <lineage>
        <taxon>Bacteria</taxon>
        <taxon>Pseudomonadati</taxon>
        <taxon>Pseudomonadota</taxon>
        <taxon>Alphaproteobacteria</taxon>
        <taxon>Hyphomicrobiales</taxon>
        <taxon>Nitrobacteraceae</taxon>
        <taxon>Bradyrhizobium</taxon>
    </lineage>
</organism>
<evidence type="ECO:0000313" key="3">
    <source>
        <dbReference type="Proteomes" id="UP000228930"/>
    </source>
</evidence>
<dbReference type="EMBL" id="LFJC01000003">
    <property type="protein sequence ID" value="PIT01007.1"/>
    <property type="molecule type" value="Genomic_DNA"/>
</dbReference>
<dbReference type="AlphaFoldDB" id="A0A2M6U8W0"/>
<gene>
    <name evidence="2" type="ORF">TSA1_09750</name>
</gene>
<evidence type="ECO:0008006" key="4">
    <source>
        <dbReference type="Google" id="ProtNLM"/>
    </source>
</evidence>
<reference evidence="2 3" key="1">
    <citation type="submission" date="2015-06" db="EMBL/GenBank/DDBJ databases">
        <title>Comparative genome analysis of nirS-carrying Bradyrhizobium sp. strains.</title>
        <authorList>
            <person name="Ishii S."/>
            <person name="Jang J."/>
            <person name="Nishizawa T."/>
            <person name="Senoo K."/>
        </authorList>
    </citation>
    <scope>NUCLEOTIDE SEQUENCE [LARGE SCALE GENOMIC DNA]</scope>
    <source>
        <strain evidence="2 3">TSA1</strain>
    </source>
</reference>
<dbReference type="Gene3D" id="3.30.565.10">
    <property type="entry name" value="Histidine kinase-like ATPase, C-terminal domain"/>
    <property type="match status" value="1"/>
</dbReference>
<sequence>MPTLTPNIENRVRKLAKPSNAAQGLQPLFEAVSNSVYAVEDRFEKEVGKGKISISVTSLSSPDKIEIVVSDNGIGLDTNRYEAFCTIDTDFKRAKGGKGVGRLFWLDAFKEIIVESVYNTTNGRSRRVFSFVLNNKEQIRPSVEDQPAAALSIGTTITFRGLRTQEYADTFPKRADTFLRYFSAHFIADFLMGDGPTIEVDLDGDLTTYPQAVADLTVGKPLKADSFELKGFGNFSIIGFTCRAEASTGLDGKHQLHLLANGRTVETRKVDNLLGVTNLERNSERDLVFHGCVSGEYLDARVNEGRTAFNLTEKTLNQISRGCMEKVRTTLLPAQVEAYVKERQANYQSFVSRYPTFGFDDDETQLERVPFHATTAEEFAAGLVKYQIRREEDRQDALQTLIEALDLERVPANFQQIVIDAAKGIQASEQLALAQHVVRRKLALELLEKLIKRIRTRDGKDDDHHLEKTLHSFIVPMGVRGDNPKEIKSRAHELWIVDERLAFTRAFASDKRLDAILAKGGSADRPDLLLWDLAYGLGVTESDELDSVNVSEPLRTVMIVEFKKPGRTSYPAAEDQLENQITKYLAQLQGGEIESFDRTRVRVAHDCIFHCYVVADIIGDLKQQLSNWETTANGQGRIRPLKNQYRGSIEVIQWQDLVNDAWMRNNATLRAAGLSRSRPTLTTGLPPHSEVSREQAFEPAGK</sequence>
<name>A0A2M6U8W0_9BRAD</name>
<proteinExistence type="predicted"/>